<dbReference type="PANTHER" id="PTHR30468:SF1">
    <property type="entry name" value="ALPHA-KETOGLUTARATE-DEPENDENT SULFONATE DIOXYGENASE"/>
    <property type="match status" value="1"/>
</dbReference>
<dbReference type="Proteomes" id="UP000190092">
    <property type="component" value="Unassembled WGS sequence"/>
</dbReference>
<dbReference type="SUPFAM" id="SSF51197">
    <property type="entry name" value="Clavaminate synthase-like"/>
    <property type="match status" value="1"/>
</dbReference>
<dbReference type="GO" id="GO:0016706">
    <property type="term" value="F:2-oxoglutarate-dependent dioxygenase activity"/>
    <property type="evidence" value="ECO:0007669"/>
    <property type="project" value="TreeGrafter"/>
</dbReference>
<evidence type="ECO:0000256" key="1">
    <source>
        <dbReference type="ARBA" id="ARBA00005896"/>
    </source>
</evidence>
<dbReference type="AlphaFoldDB" id="A0A1T4LFJ7"/>
<dbReference type="RefSeq" id="WP_085933150.1">
    <property type="nucleotide sequence ID" value="NZ_FUWJ01000001.1"/>
</dbReference>
<sequence length="278" mass="31627">MRNYQHIEVRPVAGALGAEIFGVDMARDLEDEVVGEVRQALLDHLVIFLRDQKVTPQQQLAFARRFGEPVEYPQLKGLPEAPMITPVVKLEHERHNFGGIWHADTTYMERPPMGTMLLAREVPPYGGDTMFANQYLAYESLSDGLKQTLEGLIGVSSSAKAEVTKTREDRMKEAGAELKVLTAEHPIVRTHPETGRKALFTSDAHTACIKGWTEKESAPLLRFLWEQQTKPEFTCRFRWQVGSVAFWDNRCTMHNPINDYHGFRRVMHRVTLAGDRPS</sequence>
<dbReference type="PANTHER" id="PTHR30468">
    <property type="entry name" value="ALPHA-KETOGLUTARATE-DEPENDENT SULFONATE DIOXYGENASE"/>
    <property type="match status" value="1"/>
</dbReference>
<accession>A0A1T4LFJ7</accession>
<organism evidence="7 8">
    <name type="scientific">Enhydrobacter aerosaccus</name>
    <dbReference type="NCBI Taxonomy" id="225324"/>
    <lineage>
        <taxon>Bacteria</taxon>
        <taxon>Pseudomonadati</taxon>
        <taxon>Pseudomonadota</taxon>
        <taxon>Alphaproteobacteria</taxon>
        <taxon>Hyphomicrobiales</taxon>
        <taxon>Enhydrobacter</taxon>
    </lineage>
</organism>
<evidence type="ECO:0000313" key="7">
    <source>
        <dbReference type="EMBL" id="SJZ53453.1"/>
    </source>
</evidence>
<evidence type="ECO:0000256" key="5">
    <source>
        <dbReference type="ARBA" id="ARBA00023004"/>
    </source>
</evidence>
<keyword evidence="3 7" id="KW-0223">Dioxygenase</keyword>
<proteinExistence type="inferred from homology"/>
<evidence type="ECO:0000313" key="8">
    <source>
        <dbReference type="Proteomes" id="UP000190092"/>
    </source>
</evidence>
<keyword evidence="5" id="KW-0408">Iron</keyword>
<comment type="similarity">
    <text evidence="1">Belongs to the TfdA dioxygenase family.</text>
</comment>
<keyword evidence="8" id="KW-1185">Reference proteome</keyword>
<dbReference type="GO" id="GO:0046872">
    <property type="term" value="F:metal ion binding"/>
    <property type="evidence" value="ECO:0007669"/>
    <property type="project" value="UniProtKB-KW"/>
</dbReference>
<dbReference type="OrthoDB" id="7346227at2"/>
<dbReference type="STRING" id="225324.SAMN02745126_01526"/>
<name>A0A1T4LFJ7_9HYPH</name>
<feature type="domain" description="TauD/TfdA-like" evidence="6">
    <location>
        <begin position="8"/>
        <end position="271"/>
    </location>
</feature>
<dbReference type="Gene3D" id="3.60.130.10">
    <property type="entry name" value="Clavaminate synthase-like"/>
    <property type="match status" value="1"/>
</dbReference>
<gene>
    <name evidence="7" type="ORF">SAMN02745126_01526</name>
</gene>
<evidence type="ECO:0000256" key="4">
    <source>
        <dbReference type="ARBA" id="ARBA00023002"/>
    </source>
</evidence>
<evidence type="ECO:0000256" key="3">
    <source>
        <dbReference type="ARBA" id="ARBA00022964"/>
    </source>
</evidence>
<keyword evidence="4" id="KW-0560">Oxidoreductase</keyword>
<protein>
    <submittedName>
        <fullName evidence="7">Taurine dioxygenase</fullName>
    </submittedName>
</protein>
<dbReference type="GO" id="GO:0005737">
    <property type="term" value="C:cytoplasm"/>
    <property type="evidence" value="ECO:0007669"/>
    <property type="project" value="TreeGrafter"/>
</dbReference>
<dbReference type="InterPro" id="IPR003819">
    <property type="entry name" value="TauD/TfdA-like"/>
</dbReference>
<dbReference type="InterPro" id="IPR051323">
    <property type="entry name" value="AtsK-like"/>
</dbReference>
<dbReference type="Pfam" id="PF02668">
    <property type="entry name" value="TauD"/>
    <property type="match status" value="1"/>
</dbReference>
<evidence type="ECO:0000259" key="6">
    <source>
        <dbReference type="Pfam" id="PF02668"/>
    </source>
</evidence>
<dbReference type="EMBL" id="FUWJ01000001">
    <property type="protein sequence ID" value="SJZ53453.1"/>
    <property type="molecule type" value="Genomic_DNA"/>
</dbReference>
<dbReference type="InterPro" id="IPR042098">
    <property type="entry name" value="TauD-like_sf"/>
</dbReference>
<reference evidence="8" key="1">
    <citation type="submission" date="2017-02" db="EMBL/GenBank/DDBJ databases">
        <authorList>
            <person name="Varghese N."/>
            <person name="Submissions S."/>
        </authorList>
    </citation>
    <scope>NUCLEOTIDE SEQUENCE [LARGE SCALE GENOMIC DNA]</scope>
    <source>
        <strain evidence="8">ATCC 27094</strain>
    </source>
</reference>
<keyword evidence="2" id="KW-0479">Metal-binding</keyword>
<evidence type="ECO:0000256" key="2">
    <source>
        <dbReference type="ARBA" id="ARBA00022723"/>
    </source>
</evidence>